<dbReference type="Proteomes" id="UP000479710">
    <property type="component" value="Unassembled WGS sequence"/>
</dbReference>
<gene>
    <name evidence="1" type="ORF">E2562_023023</name>
</gene>
<dbReference type="EMBL" id="SPHZ02000002">
    <property type="protein sequence ID" value="KAF0929670.1"/>
    <property type="molecule type" value="Genomic_DNA"/>
</dbReference>
<proteinExistence type="predicted"/>
<dbReference type="AlphaFoldDB" id="A0A6G1EYE2"/>
<protein>
    <submittedName>
        <fullName evidence="1">Uncharacterized protein</fullName>
    </submittedName>
</protein>
<evidence type="ECO:0000313" key="1">
    <source>
        <dbReference type="EMBL" id="KAF0929670.1"/>
    </source>
</evidence>
<sequence length="79" mass="8424">MVAVAHAVADALAEAKAIKDIDHILREICSDSGPNDTNDSRDLRGSVAYNAIALNATEAAVGRYALGLKISNWNGQHRH</sequence>
<organism evidence="1 2">
    <name type="scientific">Oryza meyeriana var. granulata</name>
    <dbReference type="NCBI Taxonomy" id="110450"/>
    <lineage>
        <taxon>Eukaryota</taxon>
        <taxon>Viridiplantae</taxon>
        <taxon>Streptophyta</taxon>
        <taxon>Embryophyta</taxon>
        <taxon>Tracheophyta</taxon>
        <taxon>Spermatophyta</taxon>
        <taxon>Magnoliopsida</taxon>
        <taxon>Liliopsida</taxon>
        <taxon>Poales</taxon>
        <taxon>Poaceae</taxon>
        <taxon>BOP clade</taxon>
        <taxon>Oryzoideae</taxon>
        <taxon>Oryzeae</taxon>
        <taxon>Oryzinae</taxon>
        <taxon>Oryza</taxon>
        <taxon>Oryza meyeriana</taxon>
    </lineage>
</organism>
<comment type="caution">
    <text evidence="1">The sequence shown here is derived from an EMBL/GenBank/DDBJ whole genome shotgun (WGS) entry which is preliminary data.</text>
</comment>
<keyword evidence="2" id="KW-1185">Reference proteome</keyword>
<name>A0A6G1EYE2_9ORYZ</name>
<accession>A0A6G1EYE2</accession>
<reference evidence="1 2" key="1">
    <citation type="submission" date="2019-11" db="EMBL/GenBank/DDBJ databases">
        <title>Whole genome sequence of Oryza granulata.</title>
        <authorList>
            <person name="Li W."/>
        </authorList>
    </citation>
    <scope>NUCLEOTIDE SEQUENCE [LARGE SCALE GENOMIC DNA]</scope>
    <source>
        <strain evidence="2">cv. Menghai</strain>
        <tissue evidence="1">Leaf</tissue>
    </source>
</reference>
<evidence type="ECO:0000313" key="2">
    <source>
        <dbReference type="Proteomes" id="UP000479710"/>
    </source>
</evidence>